<keyword evidence="2" id="KW-1133">Transmembrane helix</keyword>
<dbReference type="Pfam" id="PF01476">
    <property type="entry name" value="LysM"/>
    <property type="match status" value="1"/>
</dbReference>
<dbReference type="InterPro" id="IPR036779">
    <property type="entry name" value="LysM_dom_sf"/>
</dbReference>
<feature type="compositionally biased region" description="Acidic residues" evidence="1">
    <location>
        <begin position="293"/>
        <end position="303"/>
    </location>
</feature>
<evidence type="ECO:0000256" key="2">
    <source>
        <dbReference type="SAM" id="Phobius"/>
    </source>
</evidence>
<dbReference type="SUPFAM" id="SSF54106">
    <property type="entry name" value="LysM domain"/>
    <property type="match status" value="1"/>
</dbReference>
<dbReference type="Gene3D" id="3.40.140.10">
    <property type="entry name" value="Cytidine Deaminase, domain 2"/>
    <property type="match status" value="1"/>
</dbReference>
<keyword evidence="2" id="KW-0812">Transmembrane</keyword>
<feature type="transmembrane region" description="Helical" evidence="2">
    <location>
        <begin position="207"/>
        <end position="229"/>
    </location>
</feature>
<evidence type="ECO:0000256" key="1">
    <source>
        <dbReference type="SAM" id="MobiDB-lite"/>
    </source>
</evidence>
<reference evidence="4 5" key="1">
    <citation type="submission" date="2021-10" db="EMBL/GenBank/DDBJ databases">
        <title>Anaerobic single-cell dispensing facilitates the cultivation of human gut bacteria.</title>
        <authorList>
            <person name="Afrizal A."/>
        </authorList>
    </citation>
    <scope>NUCLEOTIDE SEQUENCE [LARGE SCALE GENOMIC DNA]</scope>
    <source>
        <strain evidence="4 5">CLA-AA-H276</strain>
    </source>
</reference>
<dbReference type="AlphaFoldDB" id="A0AAE3DCH6"/>
<dbReference type="CDD" id="cd00118">
    <property type="entry name" value="LysM"/>
    <property type="match status" value="1"/>
</dbReference>
<dbReference type="PROSITE" id="PS51782">
    <property type="entry name" value="LYSM"/>
    <property type="match status" value="1"/>
</dbReference>
<feature type="region of interest" description="Disordered" evidence="1">
    <location>
        <begin position="277"/>
        <end position="310"/>
    </location>
</feature>
<evidence type="ECO:0000313" key="5">
    <source>
        <dbReference type="Proteomes" id="UP001198220"/>
    </source>
</evidence>
<protein>
    <submittedName>
        <fullName evidence="4">LysM peptidoglycan-binding domain-containing protein</fullName>
    </submittedName>
</protein>
<dbReference type="EMBL" id="JAJEPS010000019">
    <property type="protein sequence ID" value="MCC2127340.1"/>
    <property type="molecule type" value="Genomic_DNA"/>
</dbReference>
<comment type="caution">
    <text evidence="4">The sequence shown here is derived from an EMBL/GenBank/DDBJ whole genome shotgun (WGS) entry which is preliminary data.</text>
</comment>
<dbReference type="SMART" id="SM00257">
    <property type="entry name" value="LysM"/>
    <property type="match status" value="1"/>
</dbReference>
<dbReference type="Gene3D" id="3.10.350.10">
    <property type="entry name" value="LysM domain"/>
    <property type="match status" value="1"/>
</dbReference>
<feature type="domain" description="LysM" evidence="3">
    <location>
        <begin position="324"/>
        <end position="371"/>
    </location>
</feature>
<keyword evidence="5" id="KW-1185">Reference proteome</keyword>
<name>A0AAE3DCH6_9FIRM</name>
<sequence>MKTFPKNIRQIGEPGAGRKILIEDYVYTYLRQLAEDDLTCMKTAILVGYPETEVLYIQGAFEVDMGQERKCWFGNEQWRDIFEVLQNWFEGMEVVGWYLSNPGFPLALTEEVKVIHGRHFSGDQYVFLQMDALENEEVFYGKSEFGLAPLNGYYIYYEKNEAMQAYMSGQKKGMGIEPEGILEDRAALRFRSVMQEKREHHAQKKAMTFLGTACVFLAMVILVIGVTLVNNYDRMSNMENEIYRISENLDHTEGDTELATAVEEENQEAIDNMDEKDAAEQDLAEESSSGQSDEPETLPEESPDTGTVEEPVQEVLSQTVQQPEQYTVKTGDTLSRISRQRYGTDTMVREICDANGLEDGDKIYAGQTIVLP</sequence>
<proteinExistence type="predicted"/>
<dbReference type="RefSeq" id="WP_308460019.1">
    <property type="nucleotide sequence ID" value="NZ_JAJEPS010000019.1"/>
</dbReference>
<organism evidence="4 5">
    <name type="scientific">Hominiventricola filiformis</name>
    <dbReference type="NCBI Taxonomy" id="2885352"/>
    <lineage>
        <taxon>Bacteria</taxon>
        <taxon>Bacillati</taxon>
        <taxon>Bacillota</taxon>
        <taxon>Clostridia</taxon>
        <taxon>Lachnospirales</taxon>
        <taxon>Lachnospiraceae</taxon>
        <taxon>Hominiventricola</taxon>
    </lineage>
</organism>
<keyword evidence="2" id="KW-0472">Membrane</keyword>
<accession>A0AAE3DCH6</accession>
<gene>
    <name evidence="4" type="ORF">LKD36_14340</name>
</gene>
<evidence type="ECO:0000259" key="3">
    <source>
        <dbReference type="PROSITE" id="PS51782"/>
    </source>
</evidence>
<dbReference type="InterPro" id="IPR018392">
    <property type="entry name" value="LysM"/>
</dbReference>
<evidence type="ECO:0000313" key="4">
    <source>
        <dbReference type="EMBL" id="MCC2127340.1"/>
    </source>
</evidence>
<dbReference type="Proteomes" id="UP001198220">
    <property type="component" value="Unassembled WGS sequence"/>
</dbReference>